<dbReference type="KEGG" id="gtt:GUITHDRAFT_101597"/>
<dbReference type="InterPro" id="IPR003695">
    <property type="entry name" value="Ppx_GppA_N"/>
</dbReference>
<proteinExistence type="predicted"/>
<dbReference type="RefSeq" id="XP_005839405.1">
    <property type="nucleotide sequence ID" value="XM_005839348.1"/>
</dbReference>
<dbReference type="GO" id="GO:0006357">
    <property type="term" value="P:regulation of transcription by RNA polymerase II"/>
    <property type="evidence" value="ECO:0007669"/>
    <property type="project" value="TreeGrafter"/>
</dbReference>
<dbReference type="EMBL" id="JH992972">
    <property type="protein sequence ID" value="EKX52425.1"/>
    <property type="molecule type" value="Genomic_DNA"/>
</dbReference>
<dbReference type="Pfam" id="PF02541">
    <property type="entry name" value="Ppx-GppA"/>
    <property type="match status" value="1"/>
</dbReference>
<keyword evidence="1" id="KW-0732">Signal</keyword>
<accession>L1JW44</accession>
<reference evidence="4" key="3">
    <citation type="submission" date="2015-06" db="UniProtKB">
        <authorList>
            <consortium name="EnsemblProtists"/>
        </authorList>
    </citation>
    <scope>IDENTIFICATION</scope>
</reference>
<dbReference type="InterPro" id="IPR050273">
    <property type="entry name" value="GppA/Ppx_hydrolase"/>
</dbReference>
<dbReference type="PANTHER" id="PTHR30005">
    <property type="entry name" value="EXOPOLYPHOSPHATASE"/>
    <property type="match status" value="1"/>
</dbReference>
<dbReference type="Proteomes" id="UP000011087">
    <property type="component" value="Unassembled WGS sequence"/>
</dbReference>
<feature type="domain" description="Ppx/GppA phosphatase N-terminal" evidence="2">
    <location>
        <begin position="102"/>
        <end position="186"/>
    </location>
</feature>
<name>L1JW44_GUITC</name>
<evidence type="ECO:0000313" key="5">
    <source>
        <dbReference type="Proteomes" id="UP000011087"/>
    </source>
</evidence>
<dbReference type="HOGENOM" id="CLU_1108826_0_0_1"/>
<dbReference type="EnsemblProtists" id="EKX52425">
    <property type="protein sequence ID" value="EKX52425"/>
    <property type="gene ID" value="GUITHDRAFT_101597"/>
</dbReference>
<keyword evidence="5" id="KW-1185">Reference proteome</keyword>
<dbReference type="eggNOG" id="ENOG502S5PE">
    <property type="taxonomic scope" value="Eukaryota"/>
</dbReference>
<feature type="signal peptide" evidence="1">
    <location>
        <begin position="1"/>
        <end position="24"/>
    </location>
</feature>
<evidence type="ECO:0000313" key="4">
    <source>
        <dbReference type="EnsemblProtists" id="EKX52425"/>
    </source>
</evidence>
<reference evidence="5" key="2">
    <citation type="submission" date="2012-11" db="EMBL/GenBank/DDBJ databases">
        <authorList>
            <person name="Kuo A."/>
            <person name="Curtis B.A."/>
            <person name="Tanifuji G."/>
            <person name="Burki F."/>
            <person name="Gruber A."/>
            <person name="Irimia M."/>
            <person name="Maruyama S."/>
            <person name="Arias M.C."/>
            <person name="Ball S.G."/>
            <person name="Gile G.H."/>
            <person name="Hirakawa Y."/>
            <person name="Hopkins J.F."/>
            <person name="Rensing S.A."/>
            <person name="Schmutz J."/>
            <person name="Symeonidi A."/>
            <person name="Elias M."/>
            <person name="Eveleigh R.J."/>
            <person name="Herman E.K."/>
            <person name="Klute M.J."/>
            <person name="Nakayama T."/>
            <person name="Obornik M."/>
            <person name="Reyes-Prieto A."/>
            <person name="Armbrust E.V."/>
            <person name="Aves S.J."/>
            <person name="Beiko R.G."/>
            <person name="Coutinho P."/>
            <person name="Dacks J.B."/>
            <person name="Durnford D.G."/>
            <person name="Fast N.M."/>
            <person name="Green B.R."/>
            <person name="Grisdale C."/>
            <person name="Hempe F."/>
            <person name="Henrissat B."/>
            <person name="Hoppner M.P."/>
            <person name="Ishida K.-I."/>
            <person name="Kim E."/>
            <person name="Koreny L."/>
            <person name="Kroth P.G."/>
            <person name="Liu Y."/>
            <person name="Malik S.-B."/>
            <person name="Maier U.G."/>
            <person name="McRose D."/>
            <person name="Mock T."/>
            <person name="Neilson J.A."/>
            <person name="Onodera N.T."/>
            <person name="Poole A.M."/>
            <person name="Pritham E.J."/>
            <person name="Richards T.A."/>
            <person name="Rocap G."/>
            <person name="Roy S.W."/>
            <person name="Sarai C."/>
            <person name="Schaack S."/>
            <person name="Shirato S."/>
            <person name="Slamovits C.H."/>
            <person name="Spencer D.F."/>
            <person name="Suzuki S."/>
            <person name="Worden A.Z."/>
            <person name="Zauner S."/>
            <person name="Barry K."/>
            <person name="Bell C."/>
            <person name="Bharti A.K."/>
            <person name="Crow J.A."/>
            <person name="Grimwood J."/>
            <person name="Kramer R."/>
            <person name="Lindquist E."/>
            <person name="Lucas S."/>
            <person name="Salamov A."/>
            <person name="McFadden G.I."/>
            <person name="Lane C.E."/>
            <person name="Keeling P.J."/>
            <person name="Gray M.W."/>
            <person name="Grigoriev I.V."/>
            <person name="Archibald J.M."/>
        </authorList>
    </citation>
    <scope>NUCLEOTIDE SEQUENCE</scope>
    <source>
        <strain evidence="5">CCMP2712</strain>
    </source>
</reference>
<feature type="chain" id="PRO_5008771839" description="Ppx/GppA phosphatase N-terminal domain-containing protein" evidence="1">
    <location>
        <begin position="25"/>
        <end position="251"/>
    </location>
</feature>
<organism evidence="3">
    <name type="scientific">Guillardia theta (strain CCMP2712)</name>
    <name type="common">Cryptophyte</name>
    <dbReference type="NCBI Taxonomy" id="905079"/>
    <lineage>
        <taxon>Eukaryota</taxon>
        <taxon>Cryptophyceae</taxon>
        <taxon>Pyrenomonadales</taxon>
        <taxon>Geminigeraceae</taxon>
        <taxon>Guillardia</taxon>
    </lineage>
</organism>
<dbReference type="Gene3D" id="3.30.420.40">
    <property type="match status" value="1"/>
</dbReference>
<evidence type="ECO:0000259" key="2">
    <source>
        <dbReference type="Pfam" id="PF02541"/>
    </source>
</evidence>
<protein>
    <recommendedName>
        <fullName evidence="2">Ppx/GppA phosphatase N-terminal domain-containing protein</fullName>
    </recommendedName>
</protein>
<evidence type="ECO:0000313" key="3">
    <source>
        <dbReference type="EMBL" id="EKX52425.1"/>
    </source>
</evidence>
<dbReference type="GeneID" id="17309103"/>
<dbReference type="PANTHER" id="PTHR30005:SF0">
    <property type="entry name" value="RETROGRADE REGULATION PROTEIN 2"/>
    <property type="match status" value="1"/>
</dbReference>
<dbReference type="InterPro" id="IPR043129">
    <property type="entry name" value="ATPase_NBD"/>
</dbReference>
<dbReference type="SUPFAM" id="SSF53067">
    <property type="entry name" value="Actin-like ATPase domain"/>
    <property type="match status" value="1"/>
</dbReference>
<dbReference type="OrthoDB" id="206024at2759"/>
<gene>
    <name evidence="3" type="ORF">GUITHDRAFT_101597</name>
</gene>
<sequence>MGSSSLTCLFLGSCLCWSLCVVSANGVWTSDFSARLDVLDESLKRKEANLLETKRNLTLMLEIDKRANQRYVRRAAIDVGSAACKLQVAEVDMMSEDYPIIVKVMHEEKVNLLLGEDLERSATDKFSDKILQELKHVLVDFKNVASQQGAEEIAGVATAAFRRAKNGYSFLAEVSKELEMKLKVVDAISSQFGDKFEMWHCPVGSALATSTLITQVEEEEEDTDPEGGNRYKVPYQVAPGNDWLPSFMAAT</sequence>
<evidence type="ECO:0000256" key="1">
    <source>
        <dbReference type="SAM" id="SignalP"/>
    </source>
</evidence>
<reference evidence="3 5" key="1">
    <citation type="journal article" date="2012" name="Nature">
        <title>Algal genomes reveal evolutionary mosaicism and the fate of nucleomorphs.</title>
        <authorList>
            <consortium name="DOE Joint Genome Institute"/>
            <person name="Curtis B.A."/>
            <person name="Tanifuji G."/>
            <person name="Burki F."/>
            <person name="Gruber A."/>
            <person name="Irimia M."/>
            <person name="Maruyama S."/>
            <person name="Arias M.C."/>
            <person name="Ball S.G."/>
            <person name="Gile G.H."/>
            <person name="Hirakawa Y."/>
            <person name="Hopkins J.F."/>
            <person name="Kuo A."/>
            <person name="Rensing S.A."/>
            <person name="Schmutz J."/>
            <person name="Symeonidi A."/>
            <person name="Elias M."/>
            <person name="Eveleigh R.J."/>
            <person name="Herman E.K."/>
            <person name="Klute M.J."/>
            <person name="Nakayama T."/>
            <person name="Obornik M."/>
            <person name="Reyes-Prieto A."/>
            <person name="Armbrust E.V."/>
            <person name="Aves S.J."/>
            <person name="Beiko R.G."/>
            <person name="Coutinho P."/>
            <person name="Dacks J.B."/>
            <person name="Durnford D.G."/>
            <person name="Fast N.M."/>
            <person name="Green B.R."/>
            <person name="Grisdale C.J."/>
            <person name="Hempel F."/>
            <person name="Henrissat B."/>
            <person name="Hoppner M.P."/>
            <person name="Ishida K."/>
            <person name="Kim E."/>
            <person name="Koreny L."/>
            <person name="Kroth P.G."/>
            <person name="Liu Y."/>
            <person name="Malik S.B."/>
            <person name="Maier U.G."/>
            <person name="McRose D."/>
            <person name="Mock T."/>
            <person name="Neilson J.A."/>
            <person name="Onodera N.T."/>
            <person name="Poole A.M."/>
            <person name="Pritham E.J."/>
            <person name="Richards T.A."/>
            <person name="Rocap G."/>
            <person name="Roy S.W."/>
            <person name="Sarai C."/>
            <person name="Schaack S."/>
            <person name="Shirato S."/>
            <person name="Slamovits C.H."/>
            <person name="Spencer D.F."/>
            <person name="Suzuki S."/>
            <person name="Worden A.Z."/>
            <person name="Zauner S."/>
            <person name="Barry K."/>
            <person name="Bell C."/>
            <person name="Bharti A.K."/>
            <person name="Crow J.A."/>
            <person name="Grimwood J."/>
            <person name="Kramer R."/>
            <person name="Lindquist E."/>
            <person name="Lucas S."/>
            <person name="Salamov A."/>
            <person name="McFadden G.I."/>
            <person name="Lane C.E."/>
            <person name="Keeling P.J."/>
            <person name="Gray M.W."/>
            <person name="Grigoriev I.V."/>
            <person name="Archibald J.M."/>
        </authorList>
    </citation>
    <scope>NUCLEOTIDE SEQUENCE</scope>
    <source>
        <strain evidence="3 5">CCMP2712</strain>
    </source>
</reference>
<dbReference type="PaxDb" id="55529-EKX52425"/>
<dbReference type="AlphaFoldDB" id="L1JW44"/>